<dbReference type="RefSeq" id="WP_123688899.1">
    <property type="nucleotide sequence ID" value="NZ_AP019700.1"/>
</dbReference>
<name>A0A3N1M741_9PROT</name>
<keyword evidence="3" id="KW-1185">Reference proteome</keyword>
<dbReference type="SUPFAM" id="SSF55298">
    <property type="entry name" value="YjgF-like"/>
    <property type="match status" value="1"/>
</dbReference>
<dbReference type="Proteomes" id="UP000278222">
    <property type="component" value="Unassembled WGS sequence"/>
</dbReference>
<gene>
    <name evidence="2" type="ORF">EDC65_1296</name>
</gene>
<feature type="domain" description="Endoribonuclease L-PSP/chorismate mutase-like" evidence="1">
    <location>
        <begin position="4"/>
        <end position="127"/>
    </location>
</feature>
<comment type="caution">
    <text evidence="2">The sequence shown here is derived from an EMBL/GenBank/DDBJ whole genome shotgun (WGS) entry which is preliminary data.</text>
</comment>
<sequence length="148" mass="15554">MQIEKRLAELGITLPPVPNAAGNYVHAVRTGNLLYLAGKGPGPGATGKVGRDVTVEEAYKHARDVGLVLIAVIKDAIGDLDKVTRIVKVLGMVNAMPEFGDQPKVINGCSDLFVEVFGDKGRHARSAVGMGSLPGQITVEIEAIIEVA</sequence>
<evidence type="ECO:0000313" key="3">
    <source>
        <dbReference type="Proteomes" id="UP000278222"/>
    </source>
</evidence>
<dbReference type="EMBL" id="RJKX01000013">
    <property type="protein sequence ID" value="ROP99517.1"/>
    <property type="molecule type" value="Genomic_DNA"/>
</dbReference>
<reference evidence="2 3" key="1">
    <citation type="submission" date="2018-11" db="EMBL/GenBank/DDBJ databases">
        <title>Genomic Encyclopedia of Type Strains, Phase IV (KMG-IV): sequencing the most valuable type-strain genomes for metagenomic binning, comparative biology and taxonomic classification.</title>
        <authorList>
            <person name="Goeker M."/>
        </authorList>
    </citation>
    <scope>NUCLEOTIDE SEQUENCE [LARGE SCALE GENOMIC DNA]</scope>
    <source>
        <strain evidence="2 3">DSM 5900</strain>
    </source>
</reference>
<dbReference type="Gene3D" id="3.30.1330.40">
    <property type="entry name" value="RutC-like"/>
    <property type="match status" value="1"/>
</dbReference>
<evidence type="ECO:0000259" key="1">
    <source>
        <dbReference type="Pfam" id="PF14588"/>
    </source>
</evidence>
<proteinExistence type="predicted"/>
<protein>
    <submittedName>
        <fullName evidence="2">Enamine deaminase RidA (YjgF/YER057c/UK114 family)</fullName>
    </submittedName>
</protein>
<dbReference type="Pfam" id="PF14588">
    <property type="entry name" value="YjgF_endoribonc"/>
    <property type="match status" value="1"/>
</dbReference>
<dbReference type="PANTHER" id="PTHR43760">
    <property type="entry name" value="ENDORIBONUCLEASE-RELATED"/>
    <property type="match status" value="1"/>
</dbReference>
<dbReference type="CDD" id="cd02199">
    <property type="entry name" value="YjgF_YER057c_UK114_like_1"/>
    <property type="match status" value="1"/>
</dbReference>
<dbReference type="PANTHER" id="PTHR43760:SF1">
    <property type="entry name" value="ENDORIBONUCLEASE L-PSP_CHORISMATE MUTASE-LIKE DOMAIN-CONTAINING PROTEIN"/>
    <property type="match status" value="1"/>
</dbReference>
<organism evidence="2 3">
    <name type="scientific">Stella humosa</name>
    <dbReference type="NCBI Taxonomy" id="94"/>
    <lineage>
        <taxon>Bacteria</taxon>
        <taxon>Pseudomonadati</taxon>
        <taxon>Pseudomonadota</taxon>
        <taxon>Alphaproteobacteria</taxon>
        <taxon>Rhodospirillales</taxon>
        <taxon>Stellaceae</taxon>
        <taxon>Stella</taxon>
    </lineage>
</organism>
<dbReference type="InterPro" id="IPR013813">
    <property type="entry name" value="Endoribo_LPSP/chorism_mut-like"/>
</dbReference>
<dbReference type="AlphaFoldDB" id="A0A3N1M741"/>
<accession>A0A3N1M741</accession>
<evidence type="ECO:0000313" key="2">
    <source>
        <dbReference type="EMBL" id="ROP99517.1"/>
    </source>
</evidence>
<dbReference type="InterPro" id="IPR035959">
    <property type="entry name" value="RutC-like_sf"/>
</dbReference>
<dbReference type="OrthoDB" id="9806350at2"/>